<evidence type="ECO:0000256" key="1">
    <source>
        <dbReference type="SAM" id="Phobius"/>
    </source>
</evidence>
<accession>A0AAD9Q9V4</accession>
<keyword evidence="1" id="KW-0812">Transmembrane</keyword>
<dbReference type="EMBL" id="JARQWQ010000050">
    <property type="protein sequence ID" value="KAK2557385.1"/>
    <property type="molecule type" value="Genomic_DNA"/>
</dbReference>
<name>A0AAD9Q9V4_ACRCE</name>
<keyword evidence="1" id="KW-1133">Transmembrane helix</keyword>
<feature type="transmembrane region" description="Helical" evidence="1">
    <location>
        <begin position="35"/>
        <end position="56"/>
    </location>
</feature>
<dbReference type="Proteomes" id="UP001249851">
    <property type="component" value="Unassembled WGS sequence"/>
</dbReference>
<organism evidence="2 3">
    <name type="scientific">Acropora cervicornis</name>
    <name type="common">Staghorn coral</name>
    <dbReference type="NCBI Taxonomy" id="6130"/>
    <lineage>
        <taxon>Eukaryota</taxon>
        <taxon>Metazoa</taxon>
        <taxon>Cnidaria</taxon>
        <taxon>Anthozoa</taxon>
        <taxon>Hexacorallia</taxon>
        <taxon>Scleractinia</taxon>
        <taxon>Astrocoeniina</taxon>
        <taxon>Acroporidae</taxon>
        <taxon>Acropora</taxon>
    </lineage>
</organism>
<proteinExistence type="predicted"/>
<reference evidence="2" key="2">
    <citation type="journal article" date="2023" name="Science">
        <title>Genomic signatures of disease resistance in endangered staghorn corals.</title>
        <authorList>
            <person name="Vollmer S.V."/>
            <person name="Selwyn J.D."/>
            <person name="Despard B.A."/>
            <person name="Roesel C.L."/>
        </authorList>
    </citation>
    <scope>NUCLEOTIDE SEQUENCE</scope>
    <source>
        <strain evidence="2">K2</strain>
    </source>
</reference>
<comment type="caution">
    <text evidence="2">The sequence shown here is derived from an EMBL/GenBank/DDBJ whole genome shotgun (WGS) entry which is preliminary data.</text>
</comment>
<evidence type="ECO:0000313" key="3">
    <source>
        <dbReference type="Proteomes" id="UP001249851"/>
    </source>
</evidence>
<keyword evidence="3" id="KW-1185">Reference proteome</keyword>
<evidence type="ECO:0000313" key="2">
    <source>
        <dbReference type="EMBL" id="KAK2557385.1"/>
    </source>
</evidence>
<keyword evidence="1" id="KW-0472">Membrane</keyword>
<reference evidence="2" key="1">
    <citation type="journal article" date="2023" name="G3 (Bethesda)">
        <title>Whole genome assembly and annotation of the endangered Caribbean coral Acropora cervicornis.</title>
        <authorList>
            <person name="Selwyn J.D."/>
            <person name="Vollmer S.V."/>
        </authorList>
    </citation>
    <scope>NUCLEOTIDE SEQUENCE</scope>
    <source>
        <strain evidence="2">K2</strain>
    </source>
</reference>
<dbReference type="AlphaFoldDB" id="A0AAD9Q9V4"/>
<protein>
    <submittedName>
        <fullName evidence="2">Uncharacterized protein</fullName>
    </submittedName>
</protein>
<feature type="non-terminal residue" evidence="2">
    <location>
        <position position="1"/>
    </location>
</feature>
<sequence>CGLVLVGLSSVLRENHHGVSKGKVLLGSYMVRHFFTNRLVLAFFIVAYHLKFWTCLKMLRGLSIRSFPTTANA</sequence>
<gene>
    <name evidence="2" type="ORF">P5673_020500</name>
</gene>